<evidence type="ECO:0000259" key="1">
    <source>
        <dbReference type="Pfam" id="PF08241"/>
    </source>
</evidence>
<dbReference type="GO" id="GO:0032259">
    <property type="term" value="P:methylation"/>
    <property type="evidence" value="ECO:0007669"/>
    <property type="project" value="UniProtKB-KW"/>
</dbReference>
<keyword evidence="2" id="KW-0808">Transferase</keyword>
<accession>A0ABV7YE50</accession>
<dbReference type="Gene3D" id="3.40.50.150">
    <property type="entry name" value="Vaccinia Virus protein VP39"/>
    <property type="match status" value="1"/>
</dbReference>
<comment type="caution">
    <text evidence="2">The sequence shown here is derived from an EMBL/GenBank/DDBJ whole genome shotgun (WGS) entry which is preliminary data.</text>
</comment>
<evidence type="ECO:0000313" key="2">
    <source>
        <dbReference type="EMBL" id="MFC3763580.1"/>
    </source>
</evidence>
<dbReference type="EMBL" id="JBHRZH010000019">
    <property type="protein sequence ID" value="MFC3763580.1"/>
    <property type="molecule type" value="Genomic_DNA"/>
</dbReference>
<feature type="domain" description="Methyltransferase type 11" evidence="1">
    <location>
        <begin position="17"/>
        <end position="70"/>
    </location>
</feature>
<name>A0ABV7YE50_9ACTN</name>
<dbReference type="GO" id="GO:0008168">
    <property type="term" value="F:methyltransferase activity"/>
    <property type="evidence" value="ECO:0007669"/>
    <property type="project" value="UniProtKB-KW"/>
</dbReference>
<gene>
    <name evidence="2" type="ORF">ACFOUW_22260</name>
</gene>
<dbReference type="Pfam" id="PF08241">
    <property type="entry name" value="Methyltransf_11"/>
    <property type="match status" value="1"/>
</dbReference>
<sequence length="79" mass="8576">MIDVEQPVVQEILGALPARVLPRLGRASAMHQVAGVDSSPEMLEAVRSRSPARLLFPDERFDSVVCALTLAQAVFLECT</sequence>
<protein>
    <submittedName>
        <fullName evidence="2">Methyltransferase domain-containing protein</fullName>
    </submittedName>
</protein>
<dbReference type="InterPro" id="IPR013216">
    <property type="entry name" value="Methyltransf_11"/>
</dbReference>
<dbReference type="SUPFAM" id="SSF53335">
    <property type="entry name" value="S-adenosyl-L-methionine-dependent methyltransferases"/>
    <property type="match status" value="1"/>
</dbReference>
<keyword evidence="3" id="KW-1185">Reference proteome</keyword>
<proteinExistence type="predicted"/>
<evidence type="ECO:0000313" key="3">
    <source>
        <dbReference type="Proteomes" id="UP001595699"/>
    </source>
</evidence>
<dbReference type="InterPro" id="IPR029063">
    <property type="entry name" value="SAM-dependent_MTases_sf"/>
</dbReference>
<dbReference type="Proteomes" id="UP001595699">
    <property type="component" value="Unassembled WGS sequence"/>
</dbReference>
<keyword evidence="2" id="KW-0489">Methyltransferase</keyword>
<organism evidence="2 3">
    <name type="scientific">Tenggerimyces flavus</name>
    <dbReference type="NCBI Taxonomy" id="1708749"/>
    <lineage>
        <taxon>Bacteria</taxon>
        <taxon>Bacillati</taxon>
        <taxon>Actinomycetota</taxon>
        <taxon>Actinomycetes</taxon>
        <taxon>Propionibacteriales</taxon>
        <taxon>Nocardioidaceae</taxon>
        <taxon>Tenggerimyces</taxon>
    </lineage>
</organism>
<reference evidence="3" key="1">
    <citation type="journal article" date="2019" name="Int. J. Syst. Evol. Microbiol.">
        <title>The Global Catalogue of Microorganisms (GCM) 10K type strain sequencing project: providing services to taxonomists for standard genome sequencing and annotation.</title>
        <authorList>
            <consortium name="The Broad Institute Genomics Platform"/>
            <consortium name="The Broad Institute Genome Sequencing Center for Infectious Disease"/>
            <person name="Wu L."/>
            <person name="Ma J."/>
        </authorList>
    </citation>
    <scope>NUCLEOTIDE SEQUENCE [LARGE SCALE GENOMIC DNA]</scope>
    <source>
        <strain evidence="3">CGMCC 4.7241</strain>
    </source>
</reference>
<dbReference type="RefSeq" id="WP_205115658.1">
    <property type="nucleotide sequence ID" value="NZ_JAFBCM010000001.1"/>
</dbReference>